<accession>A0ABD1LWQ2</accession>
<organism evidence="1 2">
    <name type="scientific">Flemingia macrophylla</name>
    <dbReference type="NCBI Taxonomy" id="520843"/>
    <lineage>
        <taxon>Eukaryota</taxon>
        <taxon>Viridiplantae</taxon>
        <taxon>Streptophyta</taxon>
        <taxon>Embryophyta</taxon>
        <taxon>Tracheophyta</taxon>
        <taxon>Spermatophyta</taxon>
        <taxon>Magnoliopsida</taxon>
        <taxon>eudicotyledons</taxon>
        <taxon>Gunneridae</taxon>
        <taxon>Pentapetalae</taxon>
        <taxon>rosids</taxon>
        <taxon>fabids</taxon>
        <taxon>Fabales</taxon>
        <taxon>Fabaceae</taxon>
        <taxon>Papilionoideae</taxon>
        <taxon>50 kb inversion clade</taxon>
        <taxon>NPAAA clade</taxon>
        <taxon>indigoferoid/millettioid clade</taxon>
        <taxon>Phaseoleae</taxon>
        <taxon>Flemingia</taxon>
    </lineage>
</organism>
<evidence type="ECO:0000313" key="1">
    <source>
        <dbReference type="EMBL" id="KAL2327940.1"/>
    </source>
</evidence>
<comment type="caution">
    <text evidence="1">The sequence shown here is derived from an EMBL/GenBank/DDBJ whole genome shotgun (WGS) entry which is preliminary data.</text>
</comment>
<name>A0ABD1LWQ2_9FABA</name>
<proteinExistence type="predicted"/>
<reference evidence="1 2" key="1">
    <citation type="submission" date="2024-08" db="EMBL/GenBank/DDBJ databases">
        <title>Insights into the chromosomal genome structure of Flemingia macrophylla.</title>
        <authorList>
            <person name="Ding Y."/>
            <person name="Zhao Y."/>
            <person name="Bi W."/>
            <person name="Wu M."/>
            <person name="Zhao G."/>
            <person name="Gong Y."/>
            <person name="Li W."/>
            <person name="Zhang P."/>
        </authorList>
    </citation>
    <scope>NUCLEOTIDE SEQUENCE [LARGE SCALE GENOMIC DNA]</scope>
    <source>
        <strain evidence="1">DYQJB</strain>
        <tissue evidence="1">Leaf</tissue>
    </source>
</reference>
<dbReference type="EMBL" id="JBGMDY010000007">
    <property type="protein sequence ID" value="KAL2327940.1"/>
    <property type="molecule type" value="Genomic_DNA"/>
</dbReference>
<keyword evidence="2" id="KW-1185">Reference proteome</keyword>
<dbReference type="Proteomes" id="UP001603857">
    <property type="component" value="Unassembled WGS sequence"/>
</dbReference>
<dbReference type="AlphaFoldDB" id="A0ABD1LWQ2"/>
<gene>
    <name evidence="1" type="ORF">Fmac_021367</name>
</gene>
<protein>
    <submittedName>
        <fullName evidence="1">Uncharacterized protein</fullName>
    </submittedName>
</protein>
<evidence type="ECO:0000313" key="2">
    <source>
        <dbReference type="Proteomes" id="UP001603857"/>
    </source>
</evidence>
<sequence length="58" mass="6882">MEKGNRELTLHLQMCIQDWSFRASVDTPAEEDPYPLAPWRQPLNFLYMLFLKPILGLF</sequence>